<dbReference type="InParanoid" id="A0A2P5I271"/>
<keyword evidence="2" id="KW-0472">Membrane</keyword>
<feature type="region of interest" description="Disordered" evidence="1">
    <location>
        <begin position="51"/>
        <end position="73"/>
    </location>
</feature>
<comment type="caution">
    <text evidence="3">The sequence shown here is derived from an EMBL/GenBank/DDBJ whole genome shotgun (WGS) entry which is preliminary data.</text>
</comment>
<dbReference type="Proteomes" id="UP000094444">
    <property type="component" value="Unassembled WGS sequence"/>
</dbReference>
<evidence type="ECO:0000313" key="3">
    <source>
        <dbReference type="EMBL" id="POS76580.1"/>
    </source>
</evidence>
<accession>A0A2P5I271</accession>
<evidence type="ECO:0000256" key="1">
    <source>
        <dbReference type="SAM" id="MobiDB-lite"/>
    </source>
</evidence>
<keyword evidence="4" id="KW-1185">Reference proteome</keyword>
<feature type="transmembrane region" description="Helical" evidence="2">
    <location>
        <begin position="12"/>
        <end position="32"/>
    </location>
</feature>
<dbReference type="EMBL" id="MAVT02000353">
    <property type="protein sequence ID" value="POS76580.1"/>
    <property type="molecule type" value="Genomic_DNA"/>
</dbReference>
<name>A0A2P5I271_DIAHE</name>
<keyword evidence="2" id="KW-1133">Transmembrane helix</keyword>
<sequence length="478" mass="54060">MFAVQKGLNRVHLHTALAVLLVLSIALVLLRFSDNDVLIDSLKHYEQIQAAHQNDSDTKGSGRPRPQHPGTQNTWYQNIWQKLQNKQYCKWEFSHYEASEYEEQWFSIIDEAQHDICSVVAQPKHAEQSTKIVRRIESLLRLDTNITWTKFDTISPADPVPDDHLFSRMHYHRTCYDAKLDAFRPSTGRGVQLIEPLWGMLRDPFDGWCGAQRLTMPDWDSRDEYQSKEAIMPMGFAPYAYDAKATSPLELTRKLHTWRPHGLPPWHSHLTPSQDAHGGGMTVFEKPRNIFVDLGSSYFGGWAGPGVAVGASNAASGRWFYDTYHARGQPFDTYVAVEVDHLDPTVAQSQLPPDLVGIYNLINTPLTMDEGDKLNAVGLLKRISKPGDFFVLKLDIDMTPIEVPIIKNMLADDPAKGGASANVDELMVEHHVVYSPMTGPGPEHPWGNLDPAVFGDLAYSYTFFRDLRKKGIRSHSWP</sequence>
<evidence type="ECO:0000256" key="2">
    <source>
        <dbReference type="SAM" id="Phobius"/>
    </source>
</evidence>
<keyword evidence="2" id="KW-0812">Transmembrane</keyword>
<gene>
    <name evidence="3" type="ORF">DHEL01_v205021</name>
</gene>
<proteinExistence type="predicted"/>
<dbReference type="AlphaFoldDB" id="A0A2P5I271"/>
<evidence type="ECO:0000313" key="4">
    <source>
        <dbReference type="Proteomes" id="UP000094444"/>
    </source>
</evidence>
<organism evidence="3 4">
    <name type="scientific">Diaporthe helianthi</name>
    <dbReference type="NCBI Taxonomy" id="158607"/>
    <lineage>
        <taxon>Eukaryota</taxon>
        <taxon>Fungi</taxon>
        <taxon>Dikarya</taxon>
        <taxon>Ascomycota</taxon>
        <taxon>Pezizomycotina</taxon>
        <taxon>Sordariomycetes</taxon>
        <taxon>Sordariomycetidae</taxon>
        <taxon>Diaporthales</taxon>
        <taxon>Diaporthaceae</taxon>
        <taxon>Diaporthe</taxon>
    </lineage>
</organism>
<protein>
    <submittedName>
        <fullName evidence="3">Uncharacterized protein</fullName>
    </submittedName>
</protein>
<dbReference type="OrthoDB" id="9981477at2759"/>
<reference evidence="3" key="1">
    <citation type="submission" date="2017-09" db="EMBL/GenBank/DDBJ databases">
        <title>Polyketide synthases of a Diaporthe helianthi virulent isolate.</title>
        <authorList>
            <person name="Baroncelli R."/>
        </authorList>
    </citation>
    <scope>NUCLEOTIDE SEQUENCE [LARGE SCALE GENOMIC DNA]</scope>
    <source>
        <strain evidence="3">7/96</strain>
    </source>
</reference>